<evidence type="ECO:0000256" key="3">
    <source>
        <dbReference type="ARBA" id="ARBA00022833"/>
    </source>
</evidence>
<evidence type="ECO:0000313" key="6">
    <source>
        <dbReference type="EMBL" id="CAL1610784.1"/>
    </source>
</evidence>
<name>A0AAV2MBR0_KNICA</name>
<dbReference type="InterPro" id="IPR017907">
    <property type="entry name" value="Znf_RING_CS"/>
</dbReference>
<dbReference type="InterPro" id="IPR051051">
    <property type="entry name" value="E3_ubiq-ligase_TRIM/RNF"/>
</dbReference>
<keyword evidence="7" id="KW-1185">Reference proteome</keyword>
<protein>
    <recommendedName>
        <fullName evidence="5">RING-type domain-containing protein</fullName>
    </recommendedName>
</protein>
<dbReference type="InterPro" id="IPR001841">
    <property type="entry name" value="Znf_RING"/>
</dbReference>
<keyword evidence="3" id="KW-0862">Zinc</keyword>
<dbReference type="PROSITE" id="PS50089">
    <property type="entry name" value="ZF_RING_2"/>
    <property type="match status" value="1"/>
</dbReference>
<sequence>MAGESSLLCEEQFECIICTEFFRNPVTLPCGHNFCQVCIEQHWRDKKVRKCPLCNQEFDKSLKLSINTVFRDIVESFKQDYDVSESEKPSGPDQVLCDCCLQSKRRAAQTCLVCLTSYCTAHLEPHRRVAALTTHTLTDPVPNLHQNMCTKHHRILEESSCGQGMVCALCSSNETSSTRGDNKVFTPPSARWLHHWKSLLRCSQH</sequence>
<dbReference type="Proteomes" id="UP001497482">
    <property type="component" value="Chromosome 7"/>
</dbReference>
<dbReference type="InterPro" id="IPR027370">
    <property type="entry name" value="Znf-RING_euk"/>
</dbReference>
<reference evidence="6 7" key="1">
    <citation type="submission" date="2024-04" db="EMBL/GenBank/DDBJ databases">
        <authorList>
            <person name="Waldvogel A.-M."/>
            <person name="Schoenle A."/>
        </authorList>
    </citation>
    <scope>NUCLEOTIDE SEQUENCE [LARGE SCALE GENOMIC DNA]</scope>
</reference>
<dbReference type="PANTHER" id="PTHR25465:SF49">
    <property type="entry name" value="BLOODTHIRSTY-RELATED GENE FAMILY, MEMBER 1-RELATED"/>
    <property type="match status" value="1"/>
</dbReference>
<dbReference type="Pfam" id="PF13445">
    <property type="entry name" value="zf-RING_UBOX"/>
    <property type="match status" value="1"/>
</dbReference>
<evidence type="ECO:0000256" key="1">
    <source>
        <dbReference type="ARBA" id="ARBA00022723"/>
    </source>
</evidence>
<evidence type="ECO:0000259" key="5">
    <source>
        <dbReference type="PROSITE" id="PS50089"/>
    </source>
</evidence>
<dbReference type="PANTHER" id="PTHR25465">
    <property type="entry name" value="B-BOX DOMAIN CONTAINING"/>
    <property type="match status" value="1"/>
</dbReference>
<accession>A0AAV2MBR0</accession>
<feature type="domain" description="RING-type" evidence="5">
    <location>
        <begin position="15"/>
        <end position="55"/>
    </location>
</feature>
<dbReference type="EMBL" id="OZ035829">
    <property type="protein sequence ID" value="CAL1610784.1"/>
    <property type="molecule type" value="Genomic_DNA"/>
</dbReference>
<keyword evidence="1" id="KW-0479">Metal-binding</keyword>
<dbReference type="GO" id="GO:0008270">
    <property type="term" value="F:zinc ion binding"/>
    <property type="evidence" value="ECO:0007669"/>
    <property type="project" value="UniProtKB-KW"/>
</dbReference>
<dbReference type="SUPFAM" id="SSF57850">
    <property type="entry name" value="RING/U-box"/>
    <property type="match status" value="1"/>
</dbReference>
<evidence type="ECO:0000256" key="4">
    <source>
        <dbReference type="PROSITE-ProRule" id="PRU00175"/>
    </source>
</evidence>
<gene>
    <name evidence="6" type="ORF">KC01_LOCUS37329</name>
</gene>
<dbReference type="AlphaFoldDB" id="A0AAV2MBR0"/>
<keyword evidence="2 4" id="KW-0863">Zinc-finger</keyword>
<dbReference type="InterPro" id="IPR013083">
    <property type="entry name" value="Znf_RING/FYVE/PHD"/>
</dbReference>
<proteinExistence type="predicted"/>
<dbReference type="PROSITE" id="PS00518">
    <property type="entry name" value="ZF_RING_1"/>
    <property type="match status" value="1"/>
</dbReference>
<dbReference type="SMART" id="SM00184">
    <property type="entry name" value="RING"/>
    <property type="match status" value="1"/>
</dbReference>
<organism evidence="6 7">
    <name type="scientific">Knipowitschia caucasica</name>
    <name type="common">Caucasian dwarf goby</name>
    <name type="synonym">Pomatoschistus caucasicus</name>
    <dbReference type="NCBI Taxonomy" id="637954"/>
    <lineage>
        <taxon>Eukaryota</taxon>
        <taxon>Metazoa</taxon>
        <taxon>Chordata</taxon>
        <taxon>Craniata</taxon>
        <taxon>Vertebrata</taxon>
        <taxon>Euteleostomi</taxon>
        <taxon>Actinopterygii</taxon>
        <taxon>Neopterygii</taxon>
        <taxon>Teleostei</taxon>
        <taxon>Neoteleostei</taxon>
        <taxon>Acanthomorphata</taxon>
        <taxon>Gobiaria</taxon>
        <taxon>Gobiiformes</taxon>
        <taxon>Gobioidei</taxon>
        <taxon>Gobiidae</taxon>
        <taxon>Gobiinae</taxon>
        <taxon>Knipowitschia</taxon>
    </lineage>
</organism>
<dbReference type="Gene3D" id="4.10.830.40">
    <property type="match status" value="1"/>
</dbReference>
<dbReference type="Gene3D" id="3.30.40.10">
    <property type="entry name" value="Zinc/RING finger domain, C3HC4 (zinc finger)"/>
    <property type="match status" value="1"/>
</dbReference>
<evidence type="ECO:0000313" key="7">
    <source>
        <dbReference type="Proteomes" id="UP001497482"/>
    </source>
</evidence>
<evidence type="ECO:0000256" key="2">
    <source>
        <dbReference type="ARBA" id="ARBA00022771"/>
    </source>
</evidence>